<dbReference type="InParanoid" id="A0A0E1RYJ8"/>
<dbReference type="Gene3D" id="3.30.60.190">
    <property type="match status" value="1"/>
</dbReference>
<dbReference type="PANTHER" id="PTHR13483">
    <property type="entry name" value="BOX C_D SNORNA PROTEIN 1-RELATED"/>
    <property type="match status" value="1"/>
</dbReference>
<dbReference type="GO" id="GO:0048254">
    <property type="term" value="P:snoRNA localization"/>
    <property type="evidence" value="ECO:0007669"/>
    <property type="project" value="TreeGrafter"/>
</dbReference>
<proteinExistence type="predicted"/>
<dbReference type="VEuPathDB" id="FungiDB:CIMG_04956"/>
<dbReference type="RefSeq" id="XP_001245515.2">
    <property type="nucleotide sequence ID" value="XM_001245514.2"/>
</dbReference>
<evidence type="ECO:0000256" key="2">
    <source>
        <dbReference type="ARBA" id="ARBA00022771"/>
    </source>
</evidence>
<dbReference type="InterPro" id="IPR007529">
    <property type="entry name" value="Znf_HIT"/>
</dbReference>
<keyword evidence="3" id="KW-0862">Zinc</keyword>
<dbReference type="GO" id="GO:0008270">
    <property type="term" value="F:zinc ion binding"/>
    <property type="evidence" value="ECO:0007669"/>
    <property type="project" value="UniProtKB-UniRule"/>
</dbReference>
<dbReference type="Proteomes" id="UP000001261">
    <property type="component" value="Unassembled WGS sequence"/>
</dbReference>
<dbReference type="OMA" id="EAWNHDI"/>
<dbReference type="EMBL" id="GG704914">
    <property type="protein sequence ID" value="EAS33932.2"/>
    <property type="molecule type" value="Genomic_DNA"/>
</dbReference>
<dbReference type="CDD" id="cd23023">
    <property type="entry name" value="zf-HIT_BCD1"/>
    <property type="match status" value="1"/>
</dbReference>
<dbReference type="KEGG" id="cim:CIMG_04956"/>
<dbReference type="InterPro" id="IPR051639">
    <property type="entry name" value="BCD1"/>
</dbReference>
<reference evidence="8" key="2">
    <citation type="journal article" date="2010" name="Genome Res.">
        <title>Population genomic sequencing of Coccidioides fungi reveals recent hybridization and transposon control.</title>
        <authorList>
            <person name="Neafsey D.E."/>
            <person name="Barker B.M."/>
            <person name="Sharpton T.J."/>
            <person name="Stajich J.E."/>
            <person name="Park D.J."/>
            <person name="Whiston E."/>
            <person name="Hung C.-Y."/>
            <person name="McMahan C."/>
            <person name="White J."/>
            <person name="Sykes S."/>
            <person name="Heiman D."/>
            <person name="Young S."/>
            <person name="Zeng Q."/>
            <person name="Abouelleil A."/>
            <person name="Aftuck L."/>
            <person name="Bessette D."/>
            <person name="Brown A."/>
            <person name="FitzGerald M."/>
            <person name="Lui A."/>
            <person name="Macdonald J.P."/>
            <person name="Priest M."/>
            <person name="Orbach M.J."/>
            <person name="Galgiani J.N."/>
            <person name="Kirkland T.N."/>
            <person name="Cole G.T."/>
            <person name="Birren B.W."/>
            <person name="Henn M.R."/>
            <person name="Taylor J.W."/>
            <person name="Rounsley S.D."/>
        </authorList>
    </citation>
    <scope>GENOME REANNOTATION</scope>
    <source>
        <strain evidence="8">RS</strain>
    </source>
</reference>
<keyword evidence="1" id="KW-0479">Metal-binding</keyword>
<dbReference type="GO" id="GO:0000492">
    <property type="term" value="P:box C/D snoRNP assembly"/>
    <property type="evidence" value="ECO:0007669"/>
    <property type="project" value="TreeGrafter"/>
</dbReference>
<reference evidence="8" key="1">
    <citation type="journal article" date="2009" name="Genome Res.">
        <title>Comparative genomic analyses of the human fungal pathogens Coccidioides and their relatives.</title>
        <authorList>
            <person name="Sharpton T.J."/>
            <person name="Stajich J.E."/>
            <person name="Rounsley S.D."/>
            <person name="Gardner M.J."/>
            <person name="Wortman J.R."/>
            <person name="Jordar V.S."/>
            <person name="Maiti R."/>
            <person name="Kodira C.D."/>
            <person name="Neafsey D.E."/>
            <person name="Zeng Q."/>
            <person name="Hung C.-Y."/>
            <person name="McMahan C."/>
            <person name="Muszewska A."/>
            <person name="Grynberg M."/>
            <person name="Mandel M.A."/>
            <person name="Kellner E.M."/>
            <person name="Barker B.M."/>
            <person name="Galgiani J.N."/>
            <person name="Orbach M.J."/>
            <person name="Kirkland T.N."/>
            <person name="Cole G.T."/>
            <person name="Henn M.R."/>
            <person name="Birren B.W."/>
            <person name="Taylor J.W."/>
        </authorList>
    </citation>
    <scope>NUCLEOTIDE SEQUENCE [LARGE SCALE GENOMIC DNA]</scope>
    <source>
        <strain evidence="8">RS</strain>
    </source>
</reference>
<dbReference type="GO" id="GO:0005634">
    <property type="term" value="C:nucleus"/>
    <property type="evidence" value="ECO:0007669"/>
    <property type="project" value="TreeGrafter"/>
</dbReference>
<organism evidence="7 8">
    <name type="scientific">Coccidioides immitis (strain RS)</name>
    <name type="common">Valley fever fungus</name>
    <dbReference type="NCBI Taxonomy" id="246410"/>
    <lineage>
        <taxon>Eukaryota</taxon>
        <taxon>Fungi</taxon>
        <taxon>Dikarya</taxon>
        <taxon>Ascomycota</taxon>
        <taxon>Pezizomycotina</taxon>
        <taxon>Eurotiomycetes</taxon>
        <taxon>Eurotiomycetidae</taxon>
        <taxon>Onygenales</taxon>
        <taxon>Onygenaceae</taxon>
        <taxon>Coccidioides</taxon>
    </lineage>
</organism>
<evidence type="ECO:0000259" key="6">
    <source>
        <dbReference type="PROSITE" id="PS51083"/>
    </source>
</evidence>
<accession>A0A0E1RYJ8</accession>
<keyword evidence="2 4" id="KW-0863">Zinc-finger</keyword>
<protein>
    <submittedName>
        <fullName evidence="7">HIT finger domain-containing protein</fullName>
    </submittedName>
</protein>
<dbReference type="GO" id="GO:0000463">
    <property type="term" value="P:maturation of LSU-rRNA from tricistronic rRNA transcript (SSU-rRNA, 5.8S rRNA, LSU-rRNA)"/>
    <property type="evidence" value="ECO:0007669"/>
    <property type="project" value="TreeGrafter"/>
</dbReference>
<dbReference type="STRING" id="246410.A0A0E1RYJ8"/>
<dbReference type="AlphaFoldDB" id="A0A0E1RYJ8"/>
<evidence type="ECO:0000313" key="8">
    <source>
        <dbReference type="Proteomes" id="UP000001261"/>
    </source>
</evidence>
<name>A0A0E1RYJ8_COCIM</name>
<gene>
    <name evidence="7" type="ORF">CIMG_04956</name>
</gene>
<feature type="domain" description="HIT-type" evidence="6">
    <location>
        <begin position="4"/>
        <end position="36"/>
    </location>
</feature>
<dbReference type="Pfam" id="PF04438">
    <property type="entry name" value="zf-HIT"/>
    <property type="match status" value="1"/>
</dbReference>
<feature type="region of interest" description="Disordered" evidence="5">
    <location>
        <begin position="131"/>
        <end position="154"/>
    </location>
</feature>
<sequence length="208" mass="23027">MSLCQVCSSQPFKYRCPACDLQSCSLNCSQAHKPNCNPRPVQSLQTNYAQNEISTAGSVGETREISQDSGIATMEDAPSNSLRINSGFAQLGKSQGLQELFNQHPTLRSRLRDIHRITLEEEWIEMGRSIQSRSRGRGRDGYGQRSMNRGPWTVEKGFKRGLGRVRKWRESCEAGSGGADGAAFMRFIALVLGEDGAQPNRHLTGDFT</sequence>
<dbReference type="OrthoDB" id="18412at2759"/>
<evidence type="ECO:0000256" key="3">
    <source>
        <dbReference type="ARBA" id="ARBA00022833"/>
    </source>
</evidence>
<dbReference type="SUPFAM" id="SSF144232">
    <property type="entry name" value="HIT/MYND zinc finger-like"/>
    <property type="match status" value="1"/>
</dbReference>
<evidence type="ECO:0000256" key="5">
    <source>
        <dbReference type="SAM" id="MobiDB-lite"/>
    </source>
</evidence>
<dbReference type="GeneID" id="4564464"/>
<evidence type="ECO:0000256" key="1">
    <source>
        <dbReference type="ARBA" id="ARBA00022723"/>
    </source>
</evidence>
<evidence type="ECO:0000313" key="7">
    <source>
        <dbReference type="EMBL" id="EAS33932.2"/>
    </source>
</evidence>
<dbReference type="GO" id="GO:0070761">
    <property type="term" value="C:pre-snoRNP complex"/>
    <property type="evidence" value="ECO:0007669"/>
    <property type="project" value="TreeGrafter"/>
</dbReference>
<dbReference type="PROSITE" id="PS51083">
    <property type="entry name" value="ZF_HIT"/>
    <property type="match status" value="1"/>
</dbReference>
<evidence type="ECO:0000256" key="4">
    <source>
        <dbReference type="PROSITE-ProRule" id="PRU00453"/>
    </source>
</evidence>
<keyword evidence="8" id="KW-1185">Reference proteome</keyword>